<sequence length="65" mass="7175">MISEHSSVVSLKLGSKFYTKPSSLNFAMPKMLAYGTMIQGSPLIQIPIPKENVSIHPVVRFTRAV</sequence>
<dbReference type="EMBL" id="UIGY01000001">
    <property type="protein sequence ID" value="SUZ07584.1"/>
    <property type="molecule type" value="Genomic_DNA"/>
</dbReference>
<name>A0A381L0Y1_BLUGR</name>
<gene>
    <name evidence="1" type="ORF">BGT96224V2_LOCUS6</name>
</gene>
<organism evidence="1">
    <name type="scientific">Blumeria graminis f. sp. tritici 96224</name>
    <dbReference type="NCBI Taxonomy" id="1268274"/>
    <lineage>
        <taxon>Eukaryota</taxon>
        <taxon>Fungi</taxon>
        <taxon>Dikarya</taxon>
        <taxon>Ascomycota</taxon>
        <taxon>Pezizomycotina</taxon>
        <taxon>Leotiomycetes</taxon>
        <taxon>Erysiphales</taxon>
        <taxon>Erysiphaceae</taxon>
        <taxon>Blumeria</taxon>
    </lineage>
</organism>
<reference evidence="1" key="1">
    <citation type="submission" date="2018-07" db="EMBL/GenBank/DDBJ databases">
        <authorList>
            <person name="Quirk P.G."/>
            <person name="Krulwich T.A."/>
        </authorList>
    </citation>
    <scope>NUCLEOTIDE SEQUENCE</scope>
    <source>
        <strain evidence="1">96224</strain>
    </source>
</reference>
<protein>
    <submittedName>
        <fullName evidence="1">Bgt-20874</fullName>
    </submittedName>
</protein>
<proteinExistence type="predicted"/>
<evidence type="ECO:0000313" key="1">
    <source>
        <dbReference type="EMBL" id="SUZ07584.1"/>
    </source>
</evidence>
<dbReference type="AlphaFoldDB" id="A0A381L0Y1"/>
<accession>A0A381L0Y1</accession>